<organism evidence="5 6">
    <name type="scientific">Microbacterium croceum</name>
    <dbReference type="NCBI Taxonomy" id="2851645"/>
    <lineage>
        <taxon>Bacteria</taxon>
        <taxon>Bacillati</taxon>
        <taxon>Actinomycetota</taxon>
        <taxon>Actinomycetes</taxon>
        <taxon>Micrococcales</taxon>
        <taxon>Microbacteriaceae</taxon>
        <taxon>Microbacterium</taxon>
    </lineage>
</organism>
<gene>
    <name evidence="5" type="ORF">KZC51_17235</name>
</gene>
<evidence type="ECO:0000256" key="1">
    <source>
        <dbReference type="ARBA" id="ARBA00006484"/>
    </source>
</evidence>
<dbReference type="Proteomes" id="UP001300096">
    <property type="component" value="Unassembled WGS sequence"/>
</dbReference>
<comment type="caution">
    <text evidence="5">The sequence shown here is derived from an EMBL/GenBank/DDBJ whole genome shotgun (WGS) entry which is preliminary data.</text>
</comment>
<name>A0ABT0FIJ4_9MICO</name>
<keyword evidence="2" id="KW-0560">Oxidoreductase</keyword>
<sequence>MSAVVVTGAASGIGRGIAIGAAKRGRHVALLDIDEQALADAASAVLAAGAASALPLVCDVSDEREVDAAFEAVADRLPAISGVVANAGIEVSEPLASATVESWDRVMAVNLRGTFLTSRAAVNHWRAQGSGGSLVCVSSPSAFVGFAGGANTAYGASKGGISAFVRAAALDGAPDGVRVNAVVPGATDTDILYFGLEGEALLARRAELAQAAQRQIPLGRMARPEEIADAVLWLLSDESAYVTGSHLVCDGGLLAKSANTF</sequence>
<dbReference type="InterPro" id="IPR036291">
    <property type="entry name" value="NAD(P)-bd_dom_sf"/>
</dbReference>
<evidence type="ECO:0000259" key="4">
    <source>
        <dbReference type="SMART" id="SM00822"/>
    </source>
</evidence>
<dbReference type="CDD" id="cd05233">
    <property type="entry name" value="SDR_c"/>
    <property type="match status" value="1"/>
</dbReference>
<evidence type="ECO:0000256" key="2">
    <source>
        <dbReference type="ARBA" id="ARBA00023002"/>
    </source>
</evidence>
<reference evidence="5 6" key="1">
    <citation type="submission" date="2021-06" db="EMBL/GenBank/DDBJ databases">
        <title>Genome-based taxonomic framework of Microbacterium strains isolated from marine environment, the description of four new species and reclassification of four preexisting species.</title>
        <authorList>
            <person name="Lee S.D."/>
            <person name="Kim S.-M."/>
            <person name="Byeon Y.-S."/>
            <person name="Yang H.L."/>
            <person name="Kim I.S."/>
        </authorList>
    </citation>
    <scope>NUCLEOTIDE SEQUENCE [LARGE SCALE GENOMIC DNA]</scope>
    <source>
        <strain evidence="5 6">SSW1-49</strain>
    </source>
</reference>
<dbReference type="InterPro" id="IPR057326">
    <property type="entry name" value="KR_dom"/>
</dbReference>
<proteinExistence type="inferred from homology"/>
<dbReference type="InterPro" id="IPR020904">
    <property type="entry name" value="Sc_DH/Rdtase_CS"/>
</dbReference>
<accession>A0ABT0FIJ4</accession>
<dbReference type="SUPFAM" id="SSF51735">
    <property type="entry name" value="NAD(P)-binding Rossmann-fold domains"/>
    <property type="match status" value="1"/>
</dbReference>
<dbReference type="PANTHER" id="PTHR24321">
    <property type="entry name" value="DEHYDROGENASES, SHORT CHAIN"/>
    <property type="match status" value="1"/>
</dbReference>
<dbReference type="PRINTS" id="PR00081">
    <property type="entry name" value="GDHRDH"/>
</dbReference>
<evidence type="ECO:0000313" key="5">
    <source>
        <dbReference type="EMBL" id="MCK2037875.1"/>
    </source>
</evidence>
<keyword evidence="3" id="KW-0520">NAD</keyword>
<comment type="similarity">
    <text evidence="1">Belongs to the short-chain dehydrogenases/reductases (SDR) family.</text>
</comment>
<feature type="domain" description="Ketoreductase" evidence="4">
    <location>
        <begin position="2"/>
        <end position="185"/>
    </location>
</feature>
<dbReference type="Gene3D" id="3.40.50.720">
    <property type="entry name" value="NAD(P)-binding Rossmann-like Domain"/>
    <property type="match status" value="1"/>
</dbReference>
<dbReference type="SMART" id="SM00822">
    <property type="entry name" value="PKS_KR"/>
    <property type="match status" value="1"/>
</dbReference>
<dbReference type="EMBL" id="JAHWXN010000002">
    <property type="protein sequence ID" value="MCK2037875.1"/>
    <property type="molecule type" value="Genomic_DNA"/>
</dbReference>
<dbReference type="PROSITE" id="PS00061">
    <property type="entry name" value="ADH_SHORT"/>
    <property type="match status" value="1"/>
</dbReference>
<dbReference type="RefSeq" id="WP_247631235.1">
    <property type="nucleotide sequence ID" value="NZ_JAHWXN010000002.1"/>
</dbReference>
<dbReference type="Pfam" id="PF13561">
    <property type="entry name" value="adh_short_C2"/>
    <property type="match status" value="1"/>
</dbReference>
<dbReference type="InterPro" id="IPR002347">
    <property type="entry name" value="SDR_fam"/>
</dbReference>
<protein>
    <submittedName>
        <fullName evidence="5">SDR family oxidoreductase</fullName>
    </submittedName>
</protein>
<evidence type="ECO:0000313" key="6">
    <source>
        <dbReference type="Proteomes" id="UP001300096"/>
    </source>
</evidence>
<dbReference type="PANTHER" id="PTHR24321:SF8">
    <property type="entry name" value="ESTRADIOL 17-BETA-DEHYDROGENASE 8-RELATED"/>
    <property type="match status" value="1"/>
</dbReference>
<keyword evidence="6" id="KW-1185">Reference proteome</keyword>
<evidence type="ECO:0000256" key="3">
    <source>
        <dbReference type="ARBA" id="ARBA00023027"/>
    </source>
</evidence>